<dbReference type="SMART" id="SM00833">
    <property type="entry name" value="CobW_C"/>
    <property type="match status" value="1"/>
</dbReference>
<dbReference type="AlphaFoldDB" id="A0A2A3YTZ0"/>
<reference evidence="2 3" key="1">
    <citation type="journal article" date="2017" name="Elife">
        <title>Extensive horizontal gene transfer in cheese-associated bacteria.</title>
        <authorList>
            <person name="Bonham K.S."/>
            <person name="Wolfe B.E."/>
            <person name="Dutton R.J."/>
        </authorList>
    </citation>
    <scope>NUCLEOTIDE SEQUENCE [LARGE SCALE GENOMIC DNA]</scope>
    <source>
        <strain evidence="2 3">962_8</strain>
    </source>
</reference>
<dbReference type="Proteomes" id="UP000218620">
    <property type="component" value="Unassembled WGS sequence"/>
</dbReference>
<sequence>MRMSIVRLNNRFFEGRMPMPESNDADIDVIAVTGACAQERGSCAQSIAEARGFVFVPAEQTGQGLEAVDRAVNLMRKAIRVPGVVLEYPLEVPVMEIVGSLTAPEAGTTLIDLVCVLDVGCMLADLDSEEFIRVPLTSDANDGGVITSRAELLVAQIEFASTIAVVNGRSLQPKVLERATSLLSHLAPSAEQRLVANLCSRHGRDGLGGRDGLEVPGRTGRTYAQRPPDAGWVAILNQEFPPQRQSCVVEAIRYEQYRPFHPGRLHHALQACLFQGHCGHILRSAGFARLATRPHITAQWDQVGRIFTLSPLALDDSLGAEDEFLAFGQDLAFIGTGLDELRLRQVLDEVALSDAELEAGPMEWAGFPDQFPAWSTTAR</sequence>
<dbReference type="SUPFAM" id="SSF90002">
    <property type="entry name" value="Hypothetical protein YjiA, C-terminal domain"/>
    <property type="match status" value="1"/>
</dbReference>
<name>A0A2A3YTZ0_BREAU</name>
<feature type="domain" description="CobW C-terminal" evidence="1">
    <location>
        <begin position="249"/>
        <end position="351"/>
    </location>
</feature>
<comment type="caution">
    <text evidence="2">The sequence shown here is derived from an EMBL/GenBank/DDBJ whole genome shotgun (WGS) entry which is preliminary data.</text>
</comment>
<evidence type="ECO:0000313" key="2">
    <source>
        <dbReference type="EMBL" id="PCC42724.1"/>
    </source>
</evidence>
<gene>
    <name evidence="2" type="ORF">CIK65_10800</name>
</gene>
<dbReference type="PANTHER" id="PTHR43603">
    <property type="entry name" value="COBW DOMAIN-CONTAINING PROTEIN DDB_G0274527"/>
    <property type="match status" value="1"/>
</dbReference>
<accession>A0A2A3YTZ0</accession>
<protein>
    <recommendedName>
        <fullName evidence="1">CobW C-terminal domain-containing protein</fullName>
    </recommendedName>
</protein>
<dbReference type="Pfam" id="PF07683">
    <property type="entry name" value="CobW_C"/>
    <property type="match status" value="1"/>
</dbReference>
<dbReference type="EMBL" id="NRGQ01000013">
    <property type="protein sequence ID" value="PCC42724.1"/>
    <property type="molecule type" value="Genomic_DNA"/>
</dbReference>
<proteinExistence type="predicted"/>
<organism evidence="2 3">
    <name type="scientific">Brevibacterium aurantiacum</name>
    <dbReference type="NCBI Taxonomy" id="273384"/>
    <lineage>
        <taxon>Bacteria</taxon>
        <taxon>Bacillati</taxon>
        <taxon>Actinomycetota</taxon>
        <taxon>Actinomycetes</taxon>
        <taxon>Micrococcales</taxon>
        <taxon>Brevibacteriaceae</taxon>
        <taxon>Brevibacterium</taxon>
    </lineage>
</organism>
<dbReference type="PANTHER" id="PTHR43603:SF1">
    <property type="entry name" value="ZINC-REGULATED GTPASE METALLOPROTEIN ACTIVATOR 1"/>
    <property type="match status" value="1"/>
</dbReference>
<dbReference type="InterPro" id="IPR051927">
    <property type="entry name" value="Zn_Chap_cDPG_Synth"/>
</dbReference>
<dbReference type="InterPro" id="IPR011629">
    <property type="entry name" value="CobW-like_C"/>
</dbReference>
<evidence type="ECO:0000313" key="3">
    <source>
        <dbReference type="Proteomes" id="UP000218620"/>
    </source>
</evidence>
<evidence type="ECO:0000259" key="1">
    <source>
        <dbReference type="SMART" id="SM00833"/>
    </source>
</evidence>